<gene>
    <name evidence="3" type="ORF">GBAR_LOCUS21497</name>
</gene>
<dbReference type="InterPro" id="IPR036721">
    <property type="entry name" value="RCK_C_sf"/>
</dbReference>
<keyword evidence="4" id="KW-1185">Reference proteome</keyword>
<dbReference type="GO" id="GO:0008324">
    <property type="term" value="F:monoatomic cation transmembrane transporter activity"/>
    <property type="evidence" value="ECO:0007669"/>
    <property type="project" value="InterPro"/>
</dbReference>
<protein>
    <submittedName>
        <fullName evidence="3">Ktr system potassium uptake protein C</fullName>
    </submittedName>
</protein>
<feature type="domain" description="RCK N-terminal" evidence="1">
    <location>
        <begin position="2"/>
        <end position="119"/>
    </location>
</feature>
<dbReference type="Gene3D" id="3.40.50.720">
    <property type="entry name" value="NAD(P)-binding Rossmann-like Domain"/>
    <property type="match status" value="1"/>
</dbReference>
<dbReference type="PROSITE" id="PS51202">
    <property type="entry name" value="RCK_C"/>
    <property type="match status" value="1"/>
</dbReference>
<dbReference type="EMBL" id="CASHTH010002999">
    <property type="protein sequence ID" value="CAI8038553.1"/>
    <property type="molecule type" value="Genomic_DNA"/>
</dbReference>
<feature type="domain" description="RCK C-terminal" evidence="2">
    <location>
        <begin position="178"/>
        <end position="223"/>
    </location>
</feature>
<reference evidence="3" key="1">
    <citation type="submission" date="2023-03" db="EMBL/GenBank/DDBJ databases">
        <authorList>
            <person name="Steffen K."/>
            <person name="Cardenas P."/>
        </authorList>
    </citation>
    <scope>NUCLEOTIDE SEQUENCE</scope>
</reference>
<organism evidence="3 4">
    <name type="scientific">Geodia barretti</name>
    <name type="common">Barrett's horny sponge</name>
    <dbReference type="NCBI Taxonomy" id="519541"/>
    <lineage>
        <taxon>Eukaryota</taxon>
        <taxon>Metazoa</taxon>
        <taxon>Porifera</taxon>
        <taxon>Demospongiae</taxon>
        <taxon>Heteroscleromorpha</taxon>
        <taxon>Tetractinellida</taxon>
        <taxon>Astrophorina</taxon>
        <taxon>Geodiidae</taxon>
        <taxon>Geodia</taxon>
    </lineage>
</organism>
<name>A0AA35T058_GEOBA</name>
<dbReference type="PANTHER" id="PTHR43833">
    <property type="entry name" value="POTASSIUM CHANNEL PROTEIN 2-RELATED-RELATED"/>
    <property type="match status" value="1"/>
</dbReference>
<dbReference type="Gene3D" id="3.30.70.1450">
    <property type="entry name" value="Regulator of K+ conductance, C-terminal domain"/>
    <property type="match status" value="1"/>
</dbReference>
<sequence>MKKRVCVIGMGRFGIGVARELYQAGHDVLVLDTDEEKVQGMLGGATYAVRTDATSETALRQLGVAEYDVAVLTLGDENVQSSILIAMVLKSMNIPFIVARAANELHGEALERIGVNRVVYPEEESARRLAHVDFNAGILDYMEILSNVGISKVRPLPEMVRKTLEEAGLAGNHNERSLTILALRRGRRYILNPSKDENIMPGDVLLVAGPSEQVAEVFTTGEARQQATAV</sequence>
<dbReference type="AlphaFoldDB" id="A0AA35T058"/>
<dbReference type="InterPro" id="IPR036291">
    <property type="entry name" value="NAD(P)-bd_dom_sf"/>
</dbReference>
<evidence type="ECO:0000259" key="2">
    <source>
        <dbReference type="PROSITE" id="PS51202"/>
    </source>
</evidence>
<dbReference type="Pfam" id="PF02254">
    <property type="entry name" value="TrkA_N"/>
    <property type="match status" value="1"/>
</dbReference>
<dbReference type="Proteomes" id="UP001174909">
    <property type="component" value="Unassembled WGS sequence"/>
</dbReference>
<dbReference type="Pfam" id="PF02080">
    <property type="entry name" value="TrkA_C"/>
    <property type="match status" value="1"/>
</dbReference>
<dbReference type="InterPro" id="IPR006037">
    <property type="entry name" value="RCK_C"/>
</dbReference>
<accession>A0AA35T058</accession>
<evidence type="ECO:0000313" key="3">
    <source>
        <dbReference type="EMBL" id="CAI8038553.1"/>
    </source>
</evidence>
<dbReference type="InterPro" id="IPR003148">
    <property type="entry name" value="RCK_N"/>
</dbReference>
<dbReference type="GO" id="GO:0006813">
    <property type="term" value="P:potassium ion transport"/>
    <property type="evidence" value="ECO:0007669"/>
    <property type="project" value="InterPro"/>
</dbReference>
<dbReference type="PANTHER" id="PTHR43833:SF7">
    <property type="entry name" value="KTR SYSTEM POTASSIUM UPTAKE PROTEIN C"/>
    <property type="match status" value="1"/>
</dbReference>
<dbReference type="PROSITE" id="PS51201">
    <property type="entry name" value="RCK_N"/>
    <property type="match status" value="1"/>
</dbReference>
<dbReference type="SUPFAM" id="SSF51735">
    <property type="entry name" value="NAD(P)-binding Rossmann-fold domains"/>
    <property type="match status" value="1"/>
</dbReference>
<comment type="caution">
    <text evidence="3">The sequence shown here is derived from an EMBL/GenBank/DDBJ whole genome shotgun (WGS) entry which is preliminary data.</text>
</comment>
<dbReference type="InterPro" id="IPR050721">
    <property type="entry name" value="Trk_Ktr_HKT_K-transport"/>
</dbReference>
<dbReference type="SUPFAM" id="SSF116726">
    <property type="entry name" value="TrkA C-terminal domain-like"/>
    <property type="match status" value="1"/>
</dbReference>
<proteinExistence type="predicted"/>
<evidence type="ECO:0000313" key="4">
    <source>
        <dbReference type="Proteomes" id="UP001174909"/>
    </source>
</evidence>
<evidence type="ECO:0000259" key="1">
    <source>
        <dbReference type="PROSITE" id="PS51201"/>
    </source>
</evidence>